<proteinExistence type="predicted"/>
<evidence type="ECO:0000313" key="1">
    <source>
        <dbReference type="EMBL" id="KAA6409043.1"/>
    </source>
</evidence>
<protein>
    <submittedName>
        <fullName evidence="1">Uncharacterized protein</fullName>
    </submittedName>
</protein>
<comment type="caution">
    <text evidence="1">The sequence shown here is derived from an EMBL/GenBank/DDBJ whole genome shotgun (WGS) entry which is preliminary data.</text>
</comment>
<gene>
    <name evidence="1" type="ORF">FRX48_07387</name>
</gene>
<organism evidence="1 2">
    <name type="scientific">Lasallia pustulata</name>
    <dbReference type="NCBI Taxonomy" id="136370"/>
    <lineage>
        <taxon>Eukaryota</taxon>
        <taxon>Fungi</taxon>
        <taxon>Dikarya</taxon>
        <taxon>Ascomycota</taxon>
        <taxon>Pezizomycotina</taxon>
        <taxon>Lecanoromycetes</taxon>
        <taxon>OSLEUM clade</taxon>
        <taxon>Umbilicariomycetidae</taxon>
        <taxon>Umbilicariales</taxon>
        <taxon>Umbilicariaceae</taxon>
        <taxon>Lasallia</taxon>
    </lineage>
</organism>
<name>A0A5M8PJ35_9LECA</name>
<reference evidence="1 2" key="1">
    <citation type="submission" date="2019-09" db="EMBL/GenBank/DDBJ databases">
        <title>The hologenome of the rock-dwelling lichen Lasallia pustulata.</title>
        <authorList>
            <person name="Greshake Tzovaras B."/>
            <person name="Segers F."/>
            <person name="Bicker A."/>
            <person name="Dal Grande F."/>
            <person name="Otte J."/>
            <person name="Hankeln T."/>
            <person name="Schmitt I."/>
            <person name="Ebersberger I."/>
        </authorList>
    </citation>
    <scope>NUCLEOTIDE SEQUENCE [LARGE SCALE GENOMIC DNA]</scope>
    <source>
        <strain evidence="1">A1-1</strain>
    </source>
</reference>
<dbReference type="Proteomes" id="UP000324767">
    <property type="component" value="Unassembled WGS sequence"/>
</dbReference>
<evidence type="ECO:0000313" key="2">
    <source>
        <dbReference type="Proteomes" id="UP000324767"/>
    </source>
</evidence>
<sequence>MWIYSTKLQNIVGLYRSSSSVRNLYCDGPASCLDMRLAESNGDVLLTHQLRQVGAQQRWRCGSRNTVGEAVQIVARSYGEWYYSGKVDQKLVASGFEWDYPGLLVELVEVRVGDEWLRR</sequence>
<dbReference type="EMBL" id="VXIT01000012">
    <property type="protein sequence ID" value="KAA6409043.1"/>
    <property type="molecule type" value="Genomic_DNA"/>
</dbReference>
<accession>A0A5M8PJ35</accession>
<dbReference type="AlphaFoldDB" id="A0A5M8PJ35"/>